<dbReference type="PANTHER" id="PTHR41368:SF1">
    <property type="entry name" value="PROTEIN YGHO"/>
    <property type="match status" value="1"/>
</dbReference>
<evidence type="ECO:0008006" key="4">
    <source>
        <dbReference type="Google" id="ProtNLM"/>
    </source>
</evidence>
<organism evidence="2 3">
    <name type="scientific">Chenggangzhangella methanolivorans</name>
    <dbReference type="NCBI Taxonomy" id="1437009"/>
    <lineage>
        <taxon>Bacteria</taxon>
        <taxon>Pseudomonadati</taxon>
        <taxon>Pseudomonadota</taxon>
        <taxon>Alphaproteobacteria</taxon>
        <taxon>Hyphomicrobiales</taxon>
        <taxon>Methylopilaceae</taxon>
        <taxon>Chenggangzhangella</taxon>
    </lineage>
</organism>
<feature type="region of interest" description="Disordered" evidence="1">
    <location>
        <begin position="429"/>
        <end position="466"/>
    </location>
</feature>
<gene>
    <name evidence="2" type="ORF">K6K41_14465</name>
</gene>
<name>A0A9E6R513_9HYPH</name>
<proteinExistence type="predicted"/>
<dbReference type="EMBL" id="CP081869">
    <property type="protein sequence ID" value="QZN98327.1"/>
    <property type="molecule type" value="Genomic_DNA"/>
</dbReference>
<dbReference type="KEGG" id="cmet:K6K41_14465"/>
<dbReference type="Gene3D" id="3.40.630.30">
    <property type="match status" value="1"/>
</dbReference>
<evidence type="ECO:0000313" key="2">
    <source>
        <dbReference type="EMBL" id="QZN98327.1"/>
    </source>
</evidence>
<dbReference type="PANTHER" id="PTHR41368">
    <property type="entry name" value="PROTEIN YGHO"/>
    <property type="match status" value="1"/>
</dbReference>
<dbReference type="InterPro" id="IPR016181">
    <property type="entry name" value="Acyl_CoA_acyltransferase"/>
</dbReference>
<sequence length="466" mass="51477">MSSARATAGAIQIKPVATREDVTLFWRASLVAQGHDPAFTPPLLKETVDVLTPGATPFARANEGQSFVALRGGEPVGRIYAVKHHAHLEKHKDGAGHFGFIEAIDDDAVWDALFEAAAAFLREKGLTKIGGPYSASVNHECGLQVEGFGARSTTHTNYAPPYYAAQLTRLGFRPVKDIMGYEGDLATSRLPQRVAKARAKWSDSPNLVLKPAVGPDALAAVNDVYNDAWSHNWGSVPTMLEEAKFLAEMAADIMPKDWATLAYWFDRPIGVLCMAPDLNEAIRDLKGRLVPFGWAKLLWRLKVSGVSRTRVPIIGVRHAYRGTRVGAMAASALLADAVLKARAAGMKRLEVSWMLEENRPILNLVRGMPATRTKVWRLREGALAAAARRHARRQPGYPRLAGNVERYVKVVDTEQSSGMTTEMFHVEMGASRPCRRQRASRLRARLRAARPPRARPRRRPPEQPPW</sequence>
<evidence type="ECO:0000313" key="3">
    <source>
        <dbReference type="Proteomes" id="UP000825701"/>
    </source>
</evidence>
<feature type="compositionally biased region" description="Basic residues" evidence="1">
    <location>
        <begin position="433"/>
        <end position="458"/>
    </location>
</feature>
<reference evidence="2" key="1">
    <citation type="submission" date="2021-08" db="EMBL/GenBank/DDBJ databases">
        <authorList>
            <person name="Zhang H."/>
            <person name="Xu M."/>
            <person name="Yu Z."/>
            <person name="Yang L."/>
            <person name="Cai Y."/>
        </authorList>
    </citation>
    <scope>NUCLEOTIDE SEQUENCE</scope>
    <source>
        <strain evidence="2">CHL1</strain>
    </source>
</reference>
<dbReference type="InterPro" id="IPR039968">
    <property type="entry name" value="BcerS-like"/>
</dbReference>
<dbReference type="AlphaFoldDB" id="A0A9E6R513"/>
<keyword evidence="3" id="KW-1185">Reference proteome</keyword>
<dbReference type="RefSeq" id="WP_261401237.1">
    <property type="nucleotide sequence ID" value="NZ_CP081869.1"/>
</dbReference>
<dbReference type="Proteomes" id="UP000825701">
    <property type="component" value="Chromosome"/>
</dbReference>
<protein>
    <recommendedName>
        <fullName evidence="4">N-acetyltransferase domain-containing protein</fullName>
    </recommendedName>
</protein>
<dbReference type="SUPFAM" id="SSF55729">
    <property type="entry name" value="Acyl-CoA N-acyltransferases (Nat)"/>
    <property type="match status" value="1"/>
</dbReference>
<evidence type="ECO:0000256" key="1">
    <source>
        <dbReference type="SAM" id="MobiDB-lite"/>
    </source>
</evidence>
<accession>A0A9E6R513</accession>